<evidence type="ECO:0000256" key="5">
    <source>
        <dbReference type="ARBA" id="ARBA00022963"/>
    </source>
</evidence>
<dbReference type="GO" id="GO:0008270">
    <property type="term" value="F:zinc ion binding"/>
    <property type="evidence" value="ECO:0007669"/>
    <property type="project" value="UniProtKB-KW"/>
</dbReference>
<organism evidence="11 12">
    <name type="scientific">Aspergillus mulundensis</name>
    <dbReference type="NCBI Taxonomy" id="1810919"/>
    <lineage>
        <taxon>Eukaryota</taxon>
        <taxon>Fungi</taxon>
        <taxon>Dikarya</taxon>
        <taxon>Ascomycota</taxon>
        <taxon>Pezizomycotina</taxon>
        <taxon>Eurotiomycetes</taxon>
        <taxon>Eurotiomycetidae</taxon>
        <taxon>Eurotiales</taxon>
        <taxon>Aspergillaceae</taxon>
        <taxon>Aspergillus</taxon>
        <taxon>Aspergillus subgen. Nidulantes</taxon>
    </lineage>
</organism>
<dbReference type="GeneID" id="38117883"/>
<evidence type="ECO:0000259" key="9">
    <source>
        <dbReference type="PROSITE" id="PS50089"/>
    </source>
</evidence>
<evidence type="ECO:0000259" key="10">
    <source>
        <dbReference type="PROSITE" id="PS51635"/>
    </source>
</evidence>
<dbReference type="STRING" id="1810919.A0A3D8REP2"/>
<evidence type="ECO:0008006" key="13">
    <source>
        <dbReference type="Google" id="ProtNLM"/>
    </source>
</evidence>
<dbReference type="Pfam" id="PF01734">
    <property type="entry name" value="Patatin"/>
    <property type="match status" value="1"/>
</dbReference>
<dbReference type="RefSeq" id="XP_026601561.1">
    <property type="nucleotide sequence ID" value="XM_026749529.1"/>
</dbReference>
<dbReference type="Gene3D" id="3.40.50.300">
    <property type="entry name" value="P-loop containing nucleotide triphosphate hydrolases"/>
    <property type="match status" value="1"/>
</dbReference>
<keyword evidence="12" id="KW-1185">Reference proteome</keyword>
<feature type="short sequence motif" description="GXSXG" evidence="8">
    <location>
        <begin position="732"/>
        <end position="736"/>
    </location>
</feature>
<dbReference type="SUPFAM" id="SSF52151">
    <property type="entry name" value="FabD/lysophospholipase-like"/>
    <property type="match status" value="1"/>
</dbReference>
<evidence type="ECO:0000256" key="1">
    <source>
        <dbReference type="ARBA" id="ARBA00022723"/>
    </source>
</evidence>
<evidence type="ECO:0000256" key="2">
    <source>
        <dbReference type="ARBA" id="ARBA00022771"/>
    </source>
</evidence>
<keyword evidence="3" id="KW-0378">Hydrolase</keyword>
<dbReference type="InterPro" id="IPR027417">
    <property type="entry name" value="P-loop_NTPase"/>
</dbReference>
<keyword evidence="1" id="KW-0479">Metal-binding</keyword>
<keyword evidence="2 7" id="KW-0863">Zinc-finger</keyword>
<dbReference type="PROSITE" id="PS51635">
    <property type="entry name" value="PNPLA"/>
    <property type="match status" value="1"/>
</dbReference>
<reference evidence="11 12" key="1">
    <citation type="journal article" date="2018" name="IMA Fungus">
        <title>IMA Genome-F 9: Draft genome sequence of Annulohypoxylon stygium, Aspergillus mulundensis, Berkeleyomyces basicola (syn. Thielaviopsis basicola), Ceratocystis smalleyi, two Cercospora beticola strains, Coleophoma cylindrospora, Fusarium fracticaudum, Phialophora cf. hyalina, and Morchella septimelata.</title>
        <authorList>
            <person name="Wingfield B.D."/>
            <person name="Bills G.F."/>
            <person name="Dong Y."/>
            <person name="Huang W."/>
            <person name="Nel W.J."/>
            <person name="Swalarsk-Parry B.S."/>
            <person name="Vaghefi N."/>
            <person name="Wilken P.M."/>
            <person name="An Z."/>
            <person name="de Beer Z.W."/>
            <person name="De Vos L."/>
            <person name="Chen L."/>
            <person name="Duong T.A."/>
            <person name="Gao Y."/>
            <person name="Hammerbacher A."/>
            <person name="Kikkert J.R."/>
            <person name="Li Y."/>
            <person name="Li H."/>
            <person name="Li K."/>
            <person name="Li Q."/>
            <person name="Liu X."/>
            <person name="Ma X."/>
            <person name="Naidoo K."/>
            <person name="Pethybridge S.J."/>
            <person name="Sun J."/>
            <person name="Steenkamp E.T."/>
            <person name="van der Nest M.A."/>
            <person name="van Wyk S."/>
            <person name="Wingfield M.J."/>
            <person name="Xiong C."/>
            <person name="Yue Q."/>
            <person name="Zhang X."/>
        </authorList>
    </citation>
    <scope>NUCLEOTIDE SEQUENCE [LARGE SCALE GENOMIC DNA]</scope>
    <source>
        <strain evidence="11 12">DSM 5745</strain>
    </source>
</reference>
<evidence type="ECO:0000256" key="3">
    <source>
        <dbReference type="ARBA" id="ARBA00022801"/>
    </source>
</evidence>
<evidence type="ECO:0000256" key="4">
    <source>
        <dbReference type="ARBA" id="ARBA00022833"/>
    </source>
</evidence>
<comment type="caution">
    <text evidence="8">Lacks conserved residue(s) required for the propagation of feature annotation.</text>
</comment>
<dbReference type="InterPro" id="IPR016035">
    <property type="entry name" value="Acyl_Trfase/lysoPLipase"/>
</dbReference>
<dbReference type="PROSITE" id="PS50089">
    <property type="entry name" value="ZF_RING_2"/>
    <property type="match status" value="1"/>
</dbReference>
<dbReference type="AlphaFoldDB" id="A0A3D8REP2"/>
<dbReference type="GO" id="GO:0047499">
    <property type="term" value="F:calcium-independent phospholipase A2 activity"/>
    <property type="evidence" value="ECO:0007669"/>
    <property type="project" value="TreeGrafter"/>
</dbReference>
<dbReference type="PROSITE" id="PS00518">
    <property type="entry name" value="ZF_RING_1"/>
    <property type="match status" value="1"/>
</dbReference>
<dbReference type="GO" id="GO:0016020">
    <property type="term" value="C:membrane"/>
    <property type="evidence" value="ECO:0007669"/>
    <property type="project" value="TreeGrafter"/>
</dbReference>
<protein>
    <recommendedName>
        <fullName evidence="13">PNPLA domain-containing protein</fullName>
    </recommendedName>
</protein>
<keyword evidence="6" id="KW-0443">Lipid metabolism</keyword>
<dbReference type="PANTHER" id="PTHR24185">
    <property type="entry name" value="CALCIUM-INDEPENDENT PHOSPHOLIPASE A2-GAMMA"/>
    <property type="match status" value="1"/>
</dbReference>
<feature type="domain" description="PNPLA" evidence="10">
    <location>
        <begin position="694"/>
        <end position="871"/>
    </location>
</feature>
<keyword evidence="4" id="KW-0862">Zinc</keyword>
<dbReference type="OrthoDB" id="194358at2759"/>
<sequence>MCGESDKSRLFKCNTCDIFLCDTDWELWHPHKSQLERKRKSKLKSNSKSREAAKHERIPFLEQARMEEEYKEWHEDDGEAHSEQHKNNLPSFWFGADLTNGSFHINSDLYGDIILSSAFQDREKQFPSLVSFIGNTGAGKSTLIKAIINYGISGSKHEADATGWARILTPIPGIKAFSARPTSSDVHLYHDTATIDTARPILFADSEGLLGGNQTPFAASIESIAGIARKMISWKGSTHKITRKYCVEHIYPRILYSFSEVLCYVIQQNPRVVESLVTQMIMWADKARNASLNQVTLPRVVLVLNNVTLSEKERESWEDGMSATQIVVERLKDCTNLSGELQEIADQWNRILDFDDQIHSVMDLFLRYFKSLSVVYMPPRGNIQQGAGFYRQVQQLRAKILGLSKEVGLERLHTFNQLNSRWLESFLNIGIEHFFTKFDEPFDFFQIARINRPLSKSIVGNATYLMAKMEETESNQKELDKRCHRLFVSYRVIMTLERMSGSSIKGVLEGTTFAEHFQSAHKEFHTSARCWFKKNRRRCRNTREGHTRGHLDYRGEPIASGEYETDYEEQQSVDFKKGIIQDSRNWISLLEEPSLEKDKSIVERHLKVLKREREFWKQTFSNIICFCCLVEPPDFSLECGHAICCSCVKMLGHKLPQDPVYTLDLCPLCSEGDQTQQPFAQIQLKPEKAGVRVLAIDGGGVRGVISARILQLLEEEIGLDLPLFHFFDVIVGTSSGGIISLAMGANLWSAARCIDAFKRLSKNSFKQLAFSKIPVLGYFLSLGRDSYYDASAIEEALQDTFAPTDTEPRFLFSEPYKGARDNLGSETTMRDLKVGVTTVNVINNHTTLMTNYNRKIQNEGKLTINIFDLPH</sequence>
<evidence type="ECO:0000313" key="12">
    <source>
        <dbReference type="Proteomes" id="UP000256690"/>
    </source>
</evidence>
<evidence type="ECO:0000256" key="8">
    <source>
        <dbReference type="PROSITE-ProRule" id="PRU01161"/>
    </source>
</evidence>
<dbReference type="SUPFAM" id="SSF52540">
    <property type="entry name" value="P-loop containing nucleoside triphosphate hydrolases"/>
    <property type="match status" value="1"/>
</dbReference>
<comment type="caution">
    <text evidence="11">The sequence shown here is derived from an EMBL/GenBank/DDBJ whole genome shotgun (WGS) entry which is preliminary data.</text>
</comment>
<name>A0A3D8REP2_9EURO</name>
<dbReference type="InterPro" id="IPR001841">
    <property type="entry name" value="Znf_RING"/>
</dbReference>
<dbReference type="InterPro" id="IPR017907">
    <property type="entry name" value="Znf_RING_CS"/>
</dbReference>
<feature type="domain" description="RING-type" evidence="9">
    <location>
        <begin position="625"/>
        <end position="670"/>
    </location>
</feature>
<feature type="short sequence motif" description="GXGXXG" evidence="8">
    <location>
        <begin position="698"/>
        <end position="703"/>
    </location>
</feature>
<dbReference type="EMBL" id="PVWQ01000009">
    <property type="protein sequence ID" value="RDW72341.1"/>
    <property type="molecule type" value="Genomic_DNA"/>
</dbReference>
<proteinExistence type="predicted"/>
<evidence type="ECO:0000313" key="11">
    <source>
        <dbReference type="EMBL" id="RDW72341.1"/>
    </source>
</evidence>
<evidence type="ECO:0000256" key="6">
    <source>
        <dbReference type="ARBA" id="ARBA00023098"/>
    </source>
</evidence>
<dbReference type="Proteomes" id="UP000256690">
    <property type="component" value="Unassembled WGS sequence"/>
</dbReference>
<dbReference type="GO" id="GO:0016042">
    <property type="term" value="P:lipid catabolic process"/>
    <property type="evidence" value="ECO:0007669"/>
    <property type="project" value="UniProtKB-KW"/>
</dbReference>
<keyword evidence="5" id="KW-0442">Lipid degradation</keyword>
<dbReference type="GO" id="GO:0046486">
    <property type="term" value="P:glycerolipid metabolic process"/>
    <property type="evidence" value="ECO:0007669"/>
    <property type="project" value="UniProtKB-ARBA"/>
</dbReference>
<dbReference type="Gene3D" id="3.40.1090.10">
    <property type="entry name" value="Cytosolic phospholipase A2 catalytic domain"/>
    <property type="match status" value="1"/>
</dbReference>
<accession>A0A3D8REP2</accession>
<dbReference type="InterPro" id="IPR002641">
    <property type="entry name" value="PNPLA_dom"/>
</dbReference>
<gene>
    <name evidence="11" type="ORF">DSM5745_07513</name>
</gene>
<dbReference type="GO" id="GO:0019369">
    <property type="term" value="P:arachidonate metabolic process"/>
    <property type="evidence" value="ECO:0007669"/>
    <property type="project" value="TreeGrafter"/>
</dbReference>
<dbReference type="PANTHER" id="PTHR24185:SF1">
    <property type="entry name" value="CALCIUM-INDEPENDENT PHOSPHOLIPASE A2-GAMMA"/>
    <property type="match status" value="1"/>
</dbReference>
<evidence type="ECO:0000256" key="7">
    <source>
        <dbReference type="PROSITE-ProRule" id="PRU00175"/>
    </source>
</evidence>